<proteinExistence type="predicted"/>
<dbReference type="InterPro" id="IPR003439">
    <property type="entry name" value="ABC_transporter-like_ATP-bd"/>
</dbReference>
<dbReference type="CDD" id="cd03216">
    <property type="entry name" value="ABC_Carb_Monos_I"/>
    <property type="match status" value="1"/>
</dbReference>
<evidence type="ECO:0000256" key="2">
    <source>
        <dbReference type="ARBA" id="ARBA00022840"/>
    </source>
</evidence>
<dbReference type="InterPro" id="IPR003593">
    <property type="entry name" value="AAA+_ATPase"/>
</dbReference>
<dbReference type="PROSITE" id="PS50893">
    <property type="entry name" value="ABC_TRANSPORTER_2"/>
    <property type="match status" value="1"/>
</dbReference>
<dbReference type="EMBL" id="JBFNQD010000005">
    <property type="protein sequence ID" value="MEW9307239.1"/>
    <property type="molecule type" value="Genomic_DNA"/>
</dbReference>
<gene>
    <name evidence="4" type="ORF">ABXS05_16935</name>
</gene>
<dbReference type="Gene3D" id="3.40.50.300">
    <property type="entry name" value="P-loop containing nucleotide triphosphate hydrolases"/>
    <property type="match status" value="1"/>
</dbReference>
<evidence type="ECO:0000256" key="1">
    <source>
        <dbReference type="ARBA" id="ARBA00022741"/>
    </source>
</evidence>
<dbReference type="GO" id="GO:0005524">
    <property type="term" value="F:ATP binding"/>
    <property type="evidence" value="ECO:0007669"/>
    <property type="project" value="UniProtKB-KW"/>
</dbReference>
<dbReference type="Pfam" id="PF00005">
    <property type="entry name" value="ABC_tran"/>
    <property type="match status" value="1"/>
</dbReference>
<keyword evidence="5" id="KW-1185">Reference proteome</keyword>
<dbReference type="InterPro" id="IPR050107">
    <property type="entry name" value="ABC_carbohydrate_import_ATPase"/>
</dbReference>
<protein>
    <submittedName>
        <fullName evidence="4">ATP-binding cassette domain-containing protein</fullName>
    </submittedName>
</protein>
<evidence type="ECO:0000259" key="3">
    <source>
        <dbReference type="PROSITE" id="PS50893"/>
    </source>
</evidence>
<reference evidence="4 5" key="1">
    <citation type="submission" date="2024-07" db="EMBL/GenBank/DDBJ databases">
        <title>Description of Labrys sedimenti sp. nov., isolated from a diclofenac-degrading enrichment culture.</title>
        <authorList>
            <person name="Tancsics A."/>
            <person name="Csepanyi A."/>
        </authorList>
    </citation>
    <scope>NUCLEOTIDE SEQUENCE [LARGE SCALE GENOMIC DNA]</scope>
    <source>
        <strain evidence="4 5">LMG 23578</strain>
    </source>
</reference>
<evidence type="ECO:0000313" key="4">
    <source>
        <dbReference type="EMBL" id="MEW9307239.1"/>
    </source>
</evidence>
<accession>A0ABV3PNN6</accession>
<dbReference type="InterPro" id="IPR027417">
    <property type="entry name" value="P-loop_NTPase"/>
</dbReference>
<dbReference type="PANTHER" id="PTHR43790:SF8">
    <property type="entry name" value="SUGAR ABC TRANSPORTER ATP-BINDING PROTEIN"/>
    <property type="match status" value="1"/>
</dbReference>
<comment type="caution">
    <text evidence="4">The sequence shown here is derived from an EMBL/GenBank/DDBJ whole genome shotgun (WGS) entry which is preliminary data.</text>
</comment>
<sequence>MAKTILELKNIEKHFGMVIALAGVSIAINEGEVHCLLGDNGAGKSTLIKTMSGVHRPTRGELLLDGKSVAFAGARDAIDGGIATVFQDLAMIPLMSVTRNFFLGREPRKRFGPFRFYDFEMANRVTMEEMTRMGIRLREPGQAVGTLSGGERQSVAIARAVYFGARVLILDEPTSALGVRQTANVLATIDRVRSKGVGVVFITHNVRHALAIGDRFTVLNHGKTLGTALRGEVSHDELQNLMAGGQELVELESSLRGRV</sequence>
<dbReference type="Proteomes" id="UP001555786">
    <property type="component" value="Unassembled WGS sequence"/>
</dbReference>
<evidence type="ECO:0000313" key="5">
    <source>
        <dbReference type="Proteomes" id="UP001555786"/>
    </source>
</evidence>
<dbReference type="SMART" id="SM00382">
    <property type="entry name" value="AAA"/>
    <property type="match status" value="1"/>
</dbReference>
<dbReference type="SUPFAM" id="SSF52540">
    <property type="entry name" value="P-loop containing nucleoside triphosphate hydrolases"/>
    <property type="match status" value="1"/>
</dbReference>
<dbReference type="PANTHER" id="PTHR43790">
    <property type="entry name" value="CARBOHYDRATE TRANSPORT ATP-BINDING PROTEIN MG119-RELATED"/>
    <property type="match status" value="1"/>
</dbReference>
<dbReference type="RefSeq" id="WP_367624744.1">
    <property type="nucleotide sequence ID" value="NZ_JBFNQD010000005.1"/>
</dbReference>
<organism evidence="4 5">
    <name type="scientific">Labrys neptuniae</name>
    <dbReference type="NCBI Taxonomy" id="376174"/>
    <lineage>
        <taxon>Bacteria</taxon>
        <taxon>Pseudomonadati</taxon>
        <taxon>Pseudomonadota</taxon>
        <taxon>Alphaproteobacteria</taxon>
        <taxon>Hyphomicrobiales</taxon>
        <taxon>Xanthobacteraceae</taxon>
        <taxon>Labrys</taxon>
    </lineage>
</organism>
<keyword evidence="1" id="KW-0547">Nucleotide-binding</keyword>
<keyword evidence="2 4" id="KW-0067">ATP-binding</keyword>
<name>A0ABV3PNN6_9HYPH</name>
<feature type="domain" description="ABC transporter" evidence="3">
    <location>
        <begin position="6"/>
        <end position="246"/>
    </location>
</feature>